<evidence type="ECO:0000313" key="3">
    <source>
        <dbReference type="EMBL" id="CAL4770445.1"/>
    </source>
</evidence>
<evidence type="ECO:0000256" key="1">
    <source>
        <dbReference type="SAM" id="MobiDB-lite"/>
    </source>
</evidence>
<sequence>ERPGWAKSLQKFREKLMKKVPAQVHEIPWLDIDALVSDQNGTRRFLCAAPHFARIRQVLGELWLNRLQTMQVLGALWLNRLQTMQVLGALWLNRLQTMQVLGALWLNRLQTMQVLGALWLNRLQTMQVDLLLQQNMPGLQDKKVDLLLQQNMPGRPAGTIQYISWFNFFAMPLKQKRKAAGKSKKIKKVDDDTACAGPESSWFDAAANAEQLRQYCNSWTGQRFLEILDVFSFNEGMRHKMGPYGQTKNYKVAVLKCAMAFREFKLMIEQPKNSAMYSLPELKELVELRLMQRYLTYMGPPLVDDKQSQEQKEQKGAGSTLVESTADHAGALSTLVELTANNAGETGGMVESNAEPDGGPPLVDEKQSQVQKEEQGQCQVLGALWLNRLQTMQVDLLLQQNMPGLQDKKVDLLLQQNMPGLQDKKVQHPSQSECHFIMFPSRMTPEKRDRPRPQSSWEALDGHMAQHDRMVAGHEMVPVSVTAPQTPQKKHRGDVELGPGSAAQQMQRWAECLKVNGTYLEFTDFFLVCATHGLGLKLVSFAEGAMEVVDAFKWVEELVPGFQLYSRVAPEERYTAVAVFCCADYRKAVEHASLNHWVPALMKNEVGFAQAQFDQWALDAKQAMEKEMKKLEEQGFRCREDPDLKASIETEMLHLKQRTANFLSMQQEMFDVHSVICQDARSDGNCAVYTLLSMISDVKTSVLSEKDVAAFRQNLSSMWKAHSGEPMWQRVWEVLRQHLGSTEDLASYTPESKKPKPNPPFTPDKPGNTPDRSGVIVPGTAMEEAPDTPPEKKPKRSGKPKPLEDRINFQVYFQRWLAEKGITYRRCQGICPFGTWAGLFKQLASWLLHFFDIAKTNLKRGSGLIPYTHTAAEGDGTWDGGCTSCKDLLEDRGVTQAVLAEEVAHLHKKVKIDLEKFSQVNELKELKKKRKSPAEVAASSKSAKTDPEVKSEVKEEISDDEQGDVAVARAVDAEDDWEDAKLGKEELARGKDVGTQKEPKIRGLQETMLNSSCLRDLREAWEEFAAYADLSMRNNPLAGESCMKIERNHADNDWLIQHSKCSQEDSVVHQGADGKEVCQRCFDNASDQRFLSRISALLIDMDAARLLHWRSFAAETVEKRIEVKRSWWGRMRNAMTPSMELFFSTVVKPCLDIEPGAALKETYLNKLLDYLACEEGTGQRDLDLVRDICSGKLQRHPALHGVMTACALRLQGLEKGTTTFRNAKRSEEEKELLLEAGAELASIGANNQTLAFFGLKWMQENRYRGAVEKLRAWGLPMMVAPSAETIEANDHVISTKFGRLPTSAQRRLVCAFDRTYIETSMQLFRGDCGPCFAGGAHRPDGFAEADESLLPIKREEGSVTFDTKGVKRASEMESYLIWDSSQKSSVIYELAAYPCLAAACQDECFEKVMVKTKHIRGQKIPLPEEMLERAPFWKDLKTSELPVSCIPLPYRLVSIDGCNLHYIPGVAHLQKNLAEQVRSVLASMHFGNLVCDHSASLEGGMWPAAFVGLDSMSDKQAALLFEPINYMANPKAEFLEIPWCLQGAFVFSLIGAHCVAGVLHKNVNRAWRLEVAMTGLSLLSLGLMMASDTSKKLGVPLRSCWMDKRTFRALQDLCGAIILAVWGCEVNTNWPCLTERSLEKRFGRVRTMFPTCVMTAADYWRGSATVMRREDLKNGANLGGTSAVQDQDHERLTEAQFTSIAQRAFQAALKFSCLCSGRSMHDLESSFAATKSAASCEAELQAEESDAEDHEGLGSGRDAADVLSHIRETQAFIKRFEAEDMDPEELISQETEDACIAAEETSRGKNVSKDIAIATETVLQAPPDSKEDLDDLGLGSFAPRQPCRNTLSGALKNHESFAACQDDCLRLLCYLRMAPLGCDGDVVPHPMHTRKLVMATPKKWHDMVRHQIAQNDAFERLPAQRKSRVTAWVEATEKARVDCAPSLPSTLTISSGDFVAVQWQGHWHVAMVLTLWRHYKKGSGAQPCPRLCAKGSLHSARVAIMEKESDTVYNANAQSRILVLTVDNLAVRLDSENMEKKLAVDGVKISLGEDARKALAYLEKEMPVTVVQPARRGGGRCKGPKYITPTTDKFRRTKEGGRLICQELRRLLQEEVRMFPHKAMINANGDTVRYSKCGEAKEIAMEAMTVLKDEGSTRELNGLICQIAEANLGSNPGEAEAAQVEES</sequence>
<dbReference type="Proteomes" id="UP001152797">
    <property type="component" value="Unassembled WGS sequence"/>
</dbReference>
<organism evidence="2">
    <name type="scientific">Cladocopium goreaui</name>
    <dbReference type="NCBI Taxonomy" id="2562237"/>
    <lineage>
        <taxon>Eukaryota</taxon>
        <taxon>Sar</taxon>
        <taxon>Alveolata</taxon>
        <taxon>Dinophyceae</taxon>
        <taxon>Suessiales</taxon>
        <taxon>Symbiodiniaceae</taxon>
        <taxon>Cladocopium</taxon>
    </lineage>
</organism>
<feature type="non-terminal residue" evidence="2">
    <location>
        <position position="2183"/>
    </location>
</feature>
<dbReference type="EMBL" id="CAMXCT020000779">
    <property type="protein sequence ID" value="CAL1136508.1"/>
    <property type="molecule type" value="Genomic_DNA"/>
</dbReference>
<dbReference type="EMBL" id="CAMXCT010000779">
    <property type="protein sequence ID" value="CAI3983133.1"/>
    <property type="molecule type" value="Genomic_DNA"/>
</dbReference>
<comment type="caution">
    <text evidence="2">The sequence shown here is derived from an EMBL/GenBank/DDBJ whole genome shotgun (WGS) entry which is preliminary data.</text>
</comment>
<name>A0A9P1FP11_9DINO</name>
<feature type="non-terminal residue" evidence="2">
    <location>
        <position position="1"/>
    </location>
</feature>
<reference evidence="2" key="1">
    <citation type="submission" date="2022-10" db="EMBL/GenBank/DDBJ databases">
        <authorList>
            <person name="Chen Y."/>
            <person name="Dougan E. K."/>
            <person name="Chan C."/>
            <person name="Rhodes N."/>
            <person name="Thang M."/>
        </authorList>
    </citation>
    <scope>NUCLEOTIDE SEQUENCE</scope>
</reference>
<feature type="region of interest" description="Disordered" evidence="1">
    <location>
        <begin position="746"/>
        <end position="802"/>
    </location>
</feature>
<feature type="region of interest" description="Disordered" evidence="1">
    <location>
        <begin position="345"/>
        <end position="366"/>
    </location>
</feature>
<feature type="region of interest" description="Disordered" evidence="1">
    <location>
        <begin position="928"/>
        <end position="962"/>
    </location>
</feature>
<evidence type="ECO:0000313" key="2">
    <source>
        <dbReference type="EMBL" id="CAI3983133.1"/>
    </source>
</evidence>
<accession>A0A9P1FP11</accession>
<feature type="region of interest" description="Disordered" evidence="1">
    <location>
        <begin position="302"/>
        <end position="322"/>
    </location>
</feature>
<feature type="compositionally biased region" description="Basic and acidic residues" evidence="1">
    <location>
        <begin position="303"/>
        <end position="315"/>
    </location>
</feature>
<keyword evidence="4" id="KW-1185">Reference proteome</keyword>
<dbReference type="EMBL" id="CAMXCT030000779">
    <property type="protein sequence ID" value="CAL4770445.1"/>
    <property type="molecule type" value="Genomic_DNA"/>
</dbReference>
<proteinExistence type="predicted"/>
<protein>
    <submittedName>
        <fullName evidence="2">Uncharacterized protein</fullName>
    </submittedName>
</protein>
<reference evidence="3 4" key="2">
    <citation type="submission" date="2024-05" db="EMBL/GenBank/DDBJ databases">
        <authorList>
            <person name="Chen Y."/>
            <person name="Shah S."/>
            <person name="Dougan E. K."/>
            <person name="Thang M."/>
            <person name="Chan C."/>
        </authorList>
    </citation>
    <scope>NUCLEOTIDE SEQUENCE [LARGE SCALE GENOMIC DNA]</scope>
</reference>
<evidence type="ECO:0000313" key="4">
    <source>
        <dbReference type="Proteomes" id="UP001152797"/>
    </source>
</evidence>
<gene>
    <name evidence="2" type="ORF">C1SCF055_LOCUS10773</name>
</gene>
<feature type="compositionally biased region" description="Basic and acidic residues" evidence="1">
    <location>
        <begin position="943"/>
        <end position="956"/>
    </location>
</feature>